<evidence type="ECO:0000313" key="2">
    <source>
        <dbReference type="Proteomes" id="UP000281553"/>
    </source>
</evidence>
<evidence type="ECO:0000313" key="1">
    <source>
        <dbReference type="EMBL" id="VDN14877.1"/>
    </source>
</evidence>
<dbReference type="AlphaFoldDB" id="A0A3P7LT59"/>
<accession>A0A3P7LT59</accession>
<keyword evidence="2" id="KW-1185">Reference proteome</keyword>
<name>A0A3P7LT59_DIBLA</name>
<sequence>MDSVMLDVEAMKKRFVGDGKTDPVAAVKEKAKSDIKPLEDSIMTDLQTLHNLRKMFIVDLRGRIKKHKICNACYFNYNHFFHGYESVLENRRKYVVCTLDNFHSVPLSTLGQRTLPNYF</sequence>
<organism evidence="1 2">
    <name type="scientific">Dibothriocephalus latus</name>
    <name type="common">Fish tapeworm</name>
    <name type="synonym">Diphyllobothrium latum</name>
    <dbReference type="NCBI Taxonomy" id="60516"/>
    <lineage>
        <taxon>Eukaryota</taxon>
        <taxon>Metazoa</taxon>
        <taxon>Spiralia</taxon>
        <taxon>Lophotrochozoa</taxon>
        <taxon>Platyhelminthes</taxon>
        <taxon>Cestoda</taxon>
        <taxon>Eucestoda</taxon>
        <taxon>Diphyllobothriidea</taxon>
        <taxon>Diphyllobothriidae</taxon>
        <taxon>Dibothriocephalus</taxon>
    </lineage>
</organism>
<dbReference type="Proteomes" id="UP000281553">
    <property type="component" value="Unassembled WGS sequence"/>
</dbReference>
<reference evidence="1 2" key="1">
    <citation type="submission" date="2018-11" db="EMBL/GenBank/DDBJ databases">
        <authorList>
            <consortium name="Pathogen Informatics"/>
        </authorList>
    </citation>
    <scope>NUCLEOTIDE SEQUENCE [LARGE SCALE GENOMIC DNA]</scope>
</reference>
<protein>
    <submittedName>
        <fullName evidence="1">Uncharacterized protein</fullName>
    </submittedName>
</protein>
<gene>
    <name evidence="1" type="ORF">DILT_LOCUS10708</name>
</gene>
<dbReference type="EMBL" id="UYRU01060645">
    <property type="protein sequence ID" value="VDN14877.1"/>
    <property type="molecule type" value="Genomic_DNA"/>
</dbReference>
<proteinExistence type="predicted"/>
<dbReference type="OrthoDB" id="3176171at2759"/>